<evidence type="ECO:0000313" key="3">
    <source>
        <dbReference type="Proteomes" id="UP000780768"/>
    </source>
</evidence>
<evidence type="ECO:0000259" key="1">
    <source>
        <dbReference type="Pfam" id="PF03432"/>
    </source>
</evidence>
<dbReference type="AlphaFoldDB" id="A0A921HM23"/>
<protein>
    <submittedName>
        <fullName evidence="2">Relaxase/mobilization nuclease domain-containing protein</fullName>
    </submittedName>
</protein>
<dbReference type="Proteomes" id="UP000780768">
    <property type="component" value="Unassembled WGS sequence"/>
</dbReference>
<accession>A0A921HM23</accession>
<dbReference type="InterPro" id="IPR005094">
    <property type="entry name" value="Endonuclease_MobA/VirD2"/>
</dbReference>
<dbReference type="RefSeq" id="WP_289548807.1">
    <property type="nucleotide sequence ID" value="NZ_JAUDCE010000037.1"/>
</dbReference>
<feature type="domain" description="MobA/VirD2-like nuclease" evidence="1">
    <location>
        <begin position="22"/>
        <end position="161"/>
    </location>
</feature>
<organism evidence="2 3">
    <name type="scientific">Megamonas hypermegale</name>
    <dbReference type="NCBI Taxonomy" id="158847"/>
    <lineage>
        <taxon>Bacteria</taxon>
        <taxon>Bacillati</taxon>
        <taxon>Bacillota</taxon>
        <taxon>Negativicutes</taxon>
        <taxon>Selenomonadales</taxon>
        <taxon>Selenomonadaceae</taxon>
        <taxon>Megamonas</taxon>
    </lineage>
</organism>
<dbReference type="Pfam" id="PF03432">
    <property type="entry name" value="Relaxase"/>
    <property type="match status" value="1"/>
</dbReference>
<comment type="caution">
    <text evidence="2">The sequence shown here is derived from an EMBL/GenBank/DDBJ whole genome shotgun (WGS) entry which is preliminary data.</text>
</comment>
<proteinExistence type="predicted"/>
<reference evidence="2" key="2">
    <citation type="submission" date="2021-09" db="EMBL/GenBank/DDBJ databases">
        <authorList>
            <person name="Gilroy R."/>
        </authorList>
    </citation>
    <scope>NUCLEOTIDE SEQUENCE</scope>
    <source>
        <strain evidence="2">7318</strain>
    </source>
</reference>
<evidence type="ECO:0000313" key="2">
    <source>
        <dbReference type="EMBL" id="HJF84937.1"/>
    </source>
</evidence>
<reference evidence="2" key="1">
    <citation type="journal article" date="2021" name="PeerJ">
        <title>Extensive microbial diversity within the chicken gut microbiome revealed by metagenomics and culture.</title>
        <authorList>
            <person name="Gilroy R."/>
            <person name="Ravi A."/>
            <person name="Getino M."/>
            <person name="Pursley I."/>
            <person name="Horton D.L."/>
            <person name="Alikhan N.F."/>
            <person name="Baker D."/>
            <person name="Gharbi K."/>
            <person name="Hall N."/>
            <person name="Watson M."/>
            <person name="Adriaenssens E.M."/>
            <person name="Foster-Nyarko E."/>
            <person name="Jarju S."/>
            <person name="Secka A."/>
            <person name="Antonio M."/>
            <person name="Oren A."/>
            <person name="Chaudhuri R.R."/>
            <person name="La Ragione R."/>
            <person name="Hildebrand F."/>
            <person name="Pallen M.J."/>
        </authorList>
    </citation>
    <scope>NUCLEOTIDE SEQUENCE</scope>
    <source>
        <strain evidence="2">7318</strain>
    </source>
</reference>
<dbReference type="EMBL" id="DYVR01000126">
    <property type="protein sequence ID" value="HJF84937.1"/>
    <property type="molecule type" value="Genomic_DNA"/>
</dbReference>
<gene>
    <name evidence="2" type="ORF">K8V65_04680</name>
</gene>
<name>A0A921HM23_9FIRM</name>
<sequence>MAIIKITKAGKTKASLKAALNYISDPQKTTLNENKKLLSSLNCWGSIKNIYETMIATKEMYRKAADNKHSEMYKHFQQSFRPNEVMPQTAHQIGVKWADTNFGKHGFEVCICTHIDKEHVHNHFIINSVNALTGKTIVINANRTLEQLKKSSDDLCREYGLSVIDRSYYAADDRQSSYNMKKKYSVEREAFRHSSWQKYFYDTIKEAIEKAAGKGFEFFCHCLAEKQIKVEYERLNNDIIFRHESNGYTISDRTLEKTFPSQNYFLRSNIEKTVGSIPVYEIEPTQILSEKKQGFYKLIENLFKVIDSAGEIATKQAFYDFMEENGWLIKDTPTGRAFYHEATGRILYDNTIYKIAKKHEYCLAYLEQHLK</sequence>